<sequence>MNLKSFSLSLGLALSVALTGQALAGPYDPYQGFNGRPHYDKHGRFNSHDEYPRLYERYDRKDRKRHRGQVLDVKPIWGHGRHSDRYYEDCRDHRVDTGDRDRARIAGALAGAAVGGLIGREHDNSALGAVAGALAGVAGGDILVRQGSSHRGRECIEPRKLKYHQKPVAYLVRYRYRDRIYTTRTREHPGRYIRIN</sequence>
<dbReference type="OrthoDB" id="6089600at2"/>
<gene>
    <name evidence="4" type="ORF">SAMN05444390_105401</name>
</gene>
<dbReference type="GO" id="GO:0016020">
    <property type="term" value="C:membrane"/>
    <property type="evidence" value="ECO:0007669"/>
    <property type="project" value="UniProtKB-SubCell"/>
</dbReference>
<evidence type="ECO:0000256" key="3">
    <source>
        <dbReference type="SAM" id="SignalP"/>
    </source>
</evidence>
<name>A0A1H6DBW8_9GAMM</name>
<reference evidence="4 5" key="1">
    <citation type="submission" date="2016-10" db="EMBL/GenBank/DDBJ databases">
        <authorList>
            <person name="de Groot N.N."/>
        </authorList>
    </citation>
    <scope>NUCLEOTIDE SEQUENCE [LARGE SCALE GENOMIC DNA]</scope>
    <source>
        <strain evidence="4 5">DSM 22012</strain>
    </source>
</reference>
<proteinExistence type="predicted"/>
<feature type="chain" id="PRO_5009295720" evidence="3">
    <location>
        <begin position="25"/>
        <end position="196"/>
    </location>
</feature>
<organism evidence="4 5">
    <name type="scientific">Marinobacterium lutimaris</name>
    <dbReference type="NCBI Taxonomy" id="568106"/>
    <lineage>
        <taxon>Bacteria</taxon>
        <taxon>Pseudomonadati</taxon>
        <taxon>Pseudomonadota</taxon>
        <taxon>Gammaproteobacteria</taxon>
        <taxon>Oceanospirillales</taxon>
        <taxon>Oceanospirillaceae</taxon>
        <taxon>Marinobacterium</taxon>
    </lineage>
</organism>
<evidence type="ECO:0000256" key="1">
    <source>
        <dbReference type="ARBA" id="ARBA00004370"/>
    </source>
</evidence>
<dbReference type="Proteomes" id="UP000236745">
    <property type="component" value="Unassembled WGS sequence"/>
</dbReference>
<dbReference type="RefSeq" id="WP_104005215.1">
    <property type="nucleotide sequence ID" value="NZ_FNVQ01000005.1"/>
</dbReference>
<feature type="signal peptide" evidence="3">
    <location>
        <begin position="1"/>
        <end position="24"/>
    </location>
</feature>
<comment type="subcellular location">
    <subcellularLocation>
        <location evidence="1">Membrane</location>
    </subcellularLocation>
</comment>
<keyword evidence="2" id="KW-0472">Membrane</keyword>
<dbReference type="EMBL" id="FNVQ01000005">
    <property type="protein sequence ID" value="SEG82750.1"/>
    <property type="molecule type" value="Genomic_DNA"/>
</dbReference>
<evidence type="ECO:0000313" key="4">
    <source>
        <dbReference type="EMBL" id="SEG82750.1"/>
    </source>
</evidence>
<dbReference type="InterPro" id="IPR051407">
    <property type="entry name" value="Bact_OM_lipoprot/Surf_antigen"/>
</dbReference>
<accession>A0A1H6DBW8</accession>
<protein>
    <submittedName>
        <fullName evidence="4">Uncharacterized conserved protein YcfJ, contains glycine zipper 2TM domain</fullName>
    </submittedName>
</protein>
<dbReference type="AlphaFoldDB" id="A0A1H6DBW8"/>
<evidence type="ECO:0000256" key="2">
    <source>
        <dbReference type="ARBA" id="ARBA00023136"/>
    </source>
</evidence>
<dbReference type="PANTHER" id="PTHR35603:SF2">
    <property type="entry name" value="OUTER MEMBRANE LIPOPROTEIN"/>
    <property type="match status" value="1"/>
</dbReference>
<keyword evidence="3" id="KW-0732">Signal</keyword>
<evidence type="ECO:0000313" key="5">
    <source>
        <dbReference type="Proteomes" id="UP000236745"/>
    </source>
</evidence>
<keyword evidence="5" id="KW-1185">Reference proteome</keyword>
<dbReference type="PANTHER" id="PTHR35603">
    <property type="match status" value="1"/>
</dbReference>